<name>A0A917Y2D0_9ACTN</name>
<comment type="caution">
    <text evidence="1">The sequence shown here is derived from an EMBL/GenBank/DDBJ whole genome shotgun (WGS) entry which is preliminary data.</text>
</comment>
<sequence length="163" mass="17513">MVLASTKRMGFLPLTEGEIAQLKAVRAACPELEKAHQPVRDFGQMRTLRTSAVLPDRINDARTVQPPGITGCARGLTCDLEAVAAGLTLPWNSGGTEGAVNRMKRVKRQLYGRVGCELLRKMILLQCPSATAPQDLRQSRSAAPGNGVNWPLGCGCCRDRASA</sequence>
<organism evidence="1 2">
    <name type="scientific">Streptomyces albiflavescens</name>
    <dbReference type="NCBI Taxonomy" id="1623582"/>
    <lineage>
        <taxon>Bacteria</taxon>
        <taxon>Bacillati</taxon>
        <taxon>Actinomycetota</taxon>
        <taxon>Actinomycetes</taxon>
        <taxon>Kitasatosporales</taxon>
        <taxon>Streptomycetaceae</taxon>
        <taxon>Streptomyces</taxon>
    </lineage>
</organism>
<dbReference type="PANTHER" id="PTHR33498">
    <property type="entry name" value="TRANSPOSASE FOR INSERTION SEQUENCE ELEMENT IS1557"/>
    <property type="match status" value="1"/>
</dbReference>
<dbReference type="Proteomes" id="UP000600365">
    <property type="component" value="Unassembled WGS sequence"/>
</dbReference>
<dbReference type="AlphaFoldDB" id="A0A917Y2D0"/>
<dbReference type="PANTHER" id="PTHR33498:SF1">
    <property type="entry name" value="TRANSPOSASE FOR INSERTION SEQUENCE ELEMENT IS1557"/>
    <property type="match status" value="1"/>
</dbReference>
<gene>
    <name evidence="1" type="ORF">GCM10011579_034920</name>
</gene>
<reference evidence="1 2" key="1">
    <citation type="journal article" date="2014" name="Int. J. Syst. Evol. Microbiol.">
        <title>Complete genome sequence of Corynebacterium casei LMG S-19264T (=DSM 44701T), isolated from a smear-ripened cheese.</title>
        <authorList>
            <consortium name="US DOE Joint Genome Institute (JGI-PGF)"/>
            <person name="Walter F."/>
            <person name="Albersmeier A."/>
            <person name="Kalinowski J."/>
            <person name="Ruckert C."/>
        </authorList>
    </citation>
    <scope>NUCLEOTIDE SEQUENCE [LARGE SCALE GENOMIC DNA]</scope>
    <source>
        <strain evidence="1 2">CGMCC 4.7111</strain>
    </source>
</reference>
<evidence type="ECO:0000313" key="2">
    <source>
        <dbReference type="Proteomes" id="UP000600365"/>
    </source>
</evidence>
<dbReference type="InterPro" id="IPR047951">
    <property type="entry name" value="Transpos_ISL3"/>
</dbReference>
<evidence type="ECO:0008006" key="3">
    <source>
        <dbReference type="Google" id="ProtNLM"/>
    </source>
</evidence>
<protein>
    <recommendedName>
        <fullName evidence="3">Transposase</fullName>
    </recommendedName>
</protein>
<dbReference type="RefSeq" id="WP_189186883.1">
    <property type="nucleotide sequence ID" value="NZ_BMMM01000005.1"/>
</dbReference>
<evidence type="ECO:0000313" key="1">
    <source>
        <dbReference type="EMBL" id="GGN64941.1"/>
    </source>
</evidence>
<accession>A0A917Y2D0</accession>
<dbReference type="EMBL" id="BMMM01000005">
    <property type="protein sequence ID" value="GGN64941.1"/>
    <property type="molecule type" value="Genomic_DNA"/>
</dbReference>
<proteinExistence type="predicted"/>
<keyword evidence="2" id="KW-1185">Reference proteome</keyword>